<evidence type="ECO:0000259" key="2">
    <source>
        <dbReference type="Pfam" id="PF01607"/>
    </source>
</evidence>
<feature type="compositionally biased region" description="Acidic residues" evidence="1">
    <location>
        <begin position="679"/>
        <end position="689"/>
    </location>
</feature>
<dbReference type="SUPFAM" id="SSF57625">
    <property type="entry name" value="Invertebrate chitin-binding proteins"/>
    <property type="match status" value="1"/>
</dbReference>
<evidence type="ECO:0000256" key="1">
    <source>
        <dbReference type="SAM" id="MobiDB-lite"/>
    </source>
</evidence>
<feature type="region of interest" description="Disordered" evidence="1">
    <location>
        <begin position="455"/>
        <end position="492"/>
    </location>
</feature>
<feature type="domain" description="Chitin-binding type-2" evidence="2">
    <location>
        <begin position="548"/>
        <end position="583"/>
    </location>
</feature>
<dbReference type="Pfam" id="PF01607">
    <property type="entry name" value="CBM_14"/>
    <property type="match status" value="1"/>
</dbReference>
<feature type="non-terminal residue" evidence="3">
    <location>
        <position position="1"/>
    </location>
</feature>
<dbReference type="InterPro" id="IPR052976">
    <property type="entry name" value="Scoloptoxin-like"/>
</dbReference>
<feature type="region of interest" description="Disordered" evidence="1">
    <location>
        <begin position="633"/>
        <end position="689"/>
    </location>
</feature>
<dbReference type="InterPro" id="IPR002557">
    <property type="entry name" value="Chitin-bd_dom"/>
</dbReference>
<reference evidence="3" key="1">
    <citation type="journal article" date="2023" name="Insect Mol. Biol.">
        <title>Genome sequencing provides insights into the evolution of gene families encoding plant cell wall-degrading enzymes in longhorned beetles.</title>
        <authorList>
            <person name="Shin N.R."/>
            <person name="Okamura Y."/>
            <person name="Kirsch R."/>
            <person name="Pauchet Y."/>
        </authorList>
    </citation>
    <scope>NUCLEOTIDE SEQUENCE</scope>
    <source>
        <strain evidence="3">AMC_N1</strain>
    </source>
</reference>
<accession>A0AAV8Z8P7</accession>
<dbReference type="Proteomes" id="UP001162162">
    <property type="component" value="Unassembled WGS sequence"/>
</dbReference>
<dbReference type="EMBL" id="JAPWTK010000008">
    <property type="protein sequence ID" value="KAJ8960518.1"/>
    <property type="molecule type" value="Genomic_DNA"/>
</dbReference>
<sequence length="689" mass="78736">YPHESSGITTTHHDKPEESRISRMATKMKETVINVTLTPTERQKRLLPYENFYLTQGQFQRPGQFQRYQFDNQPPKESYQQNPSAQDVLYQNKFTPFLESNAIPGPFRPMIPTRQPVEYNKVPDYSEIYDKLSQLKLQNRRPAYFDNYRPQPVRYVQKPKVNFIQNYKAQPVKTTIETFVATNIDVPDSQEEYNPQVTPANNYDKVAFLKTFGGNEKPYANQQIAMEIPSASYPQQNYQAVFVGKPYQAQKGKPYIVVQARPEGQRVNLQPVRAQKPIIVLQRKPSYSSKPVGQDQYAPVTFLPLDADYRDQYGQAQPQNLRVEPQRVQVQPQVVQVQPEYVTPTYEEYQTATPKYDEYQTIAPKYEYQTVAPTADPPRTENANALGQILKQLQANNALPQTLTADNIDNSIKTLVRILEALKTRQKTLRPIVVEDDVSSEYHDTENEADVGAGAHEVGLPGTVTQSFPGDAPEGRDARKTGSGLSGAVEHSADELQLQDAEIQGVLWGPRHELPAINPGVARLDTTSDYVIGFLRSAPWPSYLPWVWHYCDLNGGQASFLCPNGTIFSQVALTCDWWYNVKCASTPQLYVLNERLYKYIIPLSPKFPEDYSGPLVDKYLALKFQEMEEKMKKEKAGRKKASKEKEKEELQEIDEEHADQEHEIPKKPTVEAQERETLETIEDDNDNDK</sequence>
<evidence type="ECO:0000313" key="3">
    <source>
        <dbReference type="EMBL" id="KAJ8960518.1"/>
    </source>
</evidence>
<dbReference type="Gene3D" id="2.170.140.10">
    <property type="entry name" value="Chitin binding domain"/>
    <property type="match status" value="1"/>
</dbReference>
<keyword evidence="4" id="KW-1185">Reference proteome</keyword>
<dbReference type="PANTHER" id="PTHR22933">
    <property type="entry name" value="FI18007P1-RELATED"/>
    <property type="match status" value="1"/>
</dbReference>
<feature type="compositionally biased region" description="Basic and acidic residues" evidence="1">
    <location>
        <begin position="659"/>
        <end position="678"/>
    </location>
</feature>
<dbReference type="GO" id="GO:0008061">
    <property type="term" value="F:chitin binding"/>
    <property type="evidence" value="ECO:0007669"/>
    <property type="project" value="InterPro"/>
</dbReference>
<comment type="caution">
    <text evidence="3">The sequence shown here is derived from an EMBL/GenBank/DDBJ whole genome shotgun (WGS) entry which is preliminary data.</text>
</comment>
<protein>
    <recommendedName>
        <fullName evidence="2">Chitin-binding type-2 domain-containing protein</fullName>
    </recommendedName>
</protein>
<gene>
    <name evidence="3" type="ORF">NQ318_013802</name>
</gene>
<evidence type="ECO:0000313" key="4">
    <source>
        <dbReference type="Proteomes" id="UP001162162"/>
    </source>
</evidence>
<organism evidence="3 4">
    <name type="scientific">Aromia moschata</name>
    <dbReference type="NCBI Taxonomy" id="1265417"/>
    <lineage>
        <taxon>Eukaryota</taxon>
        <taxon>Metazoa</taxon>
        <taxon>Ecdysozoa</taxon>
        <taxon>Arthropoda</taxon>
        <taxon>Hexapoda</taxon>
        <taxon>Insecta</taxon>
        <taxon>Pterygota</taxon>
        <taxon>Neoptera</taxon>
        <taxon>Endopterygota</taxon>
        <taxon>Coleoptera</taxon>
        <taxon>Polyphaga</taxon>
        <taxon>Cucujiformia</taxon>
        <taxon>Chrysomeloidea</taxon>
        <taxon>Cerambycidae</taxon>
        <taxon>Cerambycinae</taxon>
        <taxon>Callichromatini</taxon>
        <taxon>Aromia</taxon>
    </lineage>
</organism>
<proteinExistence type="predicted"/>
<dbReference type="AlphaFoldDB" id="A0AAV8Z8P7"/>
<dbReference type="InterPro" id="IPR036508">
    <property type="entry name" value="Chitin-bd_dom_sf"/>
</dbReference>
<name>A0AAV8Z8P7_9CUCU</name>
<dbReference type="GO" id="GO:0005576">
    <property type="term" value="C:extracellular region"/>
    <property type="evidence" value="ECO:0007669"/>
    <property type="project" value="InterPro"/>
</dbReference>
<dbReference type="PANTHER" id="PTHR22933:SF18">
    <property type="match status" value="1"/>
</dbReference>